<keyword evidence="7 10" id="KW-1133">Transmembrane helix</keyword>
<name>A0A9P8P7U2_9ASCO</name>
<keyword evidence="13" id="KW-1185">Reference proteome</keyword>
<dbReference type="GO" id="GO:0015194">
    <property type="term" value="F:L-serine transmembrane transporter activity"/>
    <property type="evidence" value="ECO:0007669"/>
    <property type="project" value="TreeGrafter"/>
</dbReference>
<keyword evidence="3" id="KW-0813">Transport</keyword>
<reference evidence="12" key="1">
    <citation type="journal article" date="2021" name="Open Biol.">
        <title>Shared evolutionary footprints suggest mitochondrial oxidative damage underlies multiple complex I losses in fungi.</title>
        <authorList>
            <person name="Schikora-Tamarit M.A."/>
            <person name="Marcet-Houben M."/>
            <person name="Nosek J."/>
            <person name="Gabaldon T."/>
        </authorList>
    </citation>
    <scope>NUCLEOTIDE SEQUENCE</scope>
    <source>
        <strain evidence="12">CBS6341</strain>
    </source>
</reference>
<feature type="domain" description="Amino acid transporter transmembrane" evidence="11">
    <location>
        <begin position="4"/>
        <end position="487"/>
    </location>
</feature>
<dbReference type="PANTHER" id="PTHR22950">
    <property type="entry name" value="AMINO ACID TRANSPORTER"/>
    <property type="match status" value="1"/>
</dbReference>
<dbReference type="Pfam" id="PF01490">
    <property type="entry name" value="Aa_trans"/>
    <property type="match status" value="1"/>
</dbReference>
<reference evidence="12" key="2">
    <citation type="submission" date="2021-01" db="EMBL/GenBank/DDBJ databases">
        <authorList>
            <person name="Schikora-Tamarit M.A."/>
        </authorList>
    </citation>
    <scope>NUCLEOTIDE SEQUENCE</scope>
    <source>
        <strain evidence="12">CBS6341</strain>
    </source>
</reference>
<comment type="similarity">
    <text evidence="2">Belongs to the amino acid/polyamine transporter 2 family.</text>
</comment>
<evidence type="ECO:0000256" key="7">
    <source>
        <dbReference type="ARBA" id="ARBA00022989"/>
    </source>
</evidence>
<keyword evidence="6" id="KW-0029">Amino-acid transport</keyword>
<feature type="transmembrane region" description="Helical" evidence="10">
    <location>
        <begin position="189"/>
        <end position="212"/>
    </location>
</feature>
<dbReference type="GO" id="GO:0061459">
    <property type="term" value="F:L-arginine transmembrane transporter activity"/>
    <property type="evidence" value="ECO:0007669"/>
    <property type="project" value="TreeGrafter"/>
</dbReference>
<evidence type="ECO:0000256" key="4">
    <source>
        <dbReference type="ARBA" id="ARBA00022554"/>
    </source>
</evidence>
<feature type="transmembrane region" description="Helical" evidence="10">
    <location>
        <begin position="131"/>
        <end position="148"/>
    </location>
</feature>
<evidence type="ECO:0000256" key="1">
    <source>
        <dbReference type="ARBA" id="ARBA00004128"/>
    </source>
</evidence>
<feature type="transmembrane region" description="Helical" evidence="10">
    <location>
        <begin position="473"/>
        <end position="498"/>
    </location>
</feature>
<sequence>MTGKSTATAASINLLNTIIGAGMLAMPYAIKSDGIVLGIFVIIFSAFSSAFGLYLQGKCSKYVTNGDASFFALAQLTYPQLSVLFDLAIAVKCFGVGISYLVVIGDLMPKIVESLANEDYLIQHEILLERNFWITLFMGLVVVPLSFLKKLDSLKYASMVALSSVGYLVVLVFVHFWKNDIVDKGPVRIIEPYTATSALASFPIFVFAYTCHQNMFSLANELEDKSNENINRVISRSIGVAMLLYILVGITGYLSFGDNVEPNVIVGYSHSISSTIGRIAIVILVMLSYPLQCHPARASINHILHYFKHVKEISRRPSIATIKNKKSKSSTLNSLLNGQPQNSSRSPSISISGAPRRVVSLNSPSFIQQTDESSSLLSDEEDIHIEEGGEYSTVGPLTGWKFVIITSLILIFSYGIAISVTSLARVLAFVGSTGSTSISFILPGIFGYQLIGSEYYNSHGYNDIPTKDRFIKYLALTLSFWGILVMVICLSATIFLGASH</sequence>
<evidence type="ECO:0000256" key="2">
    <source>
        <dbReference type="ARBA" id="ARBA00008066"/>
    </source>
</evidence>
<gene>
    <name evidence="12" type="ORF">WICMUC_005503</name>
</gene>
<keyword evidence="8 10" id="KW-0472">Membrane</keyword>
<feature type="transmembrane region" description="Helical" evidence="10">
    <location>
        <begin position="268"/>
        <end position="289"/>
    </location>
</feature>
<feature type="transmembrane region" description="Helical" evidence="10">
    <location>
        <begin position="83"/>
        <end position="104"/>
    </location>
</feature>
<feature type="transmembrane region" description="Helical" evidence="10">
    <location>
        <begin position="402"/>
        <end position="420"/>
    </location>
</feature>
<evidence type="ECO:0000259" key="11">
    <source>
        <dbReference type="Pfam" id="PF01490"/>
    </source>
</evidence>
<evidence type="ECO:0000313" key="12">
    <source>
        <dbReference type="EMBL" id="KAH3666686.1"/>
    </source>
</evidence>
<dbReference type="PANTHER" id="PTHR22950:SF678">
    <property type="entry name" value="VACUOLAR AMINO ACID TRANSPORTER 5-RELATED"/>
    <property type="match status" value="1"/>
</dbReference>
<dbReference type="GO" id="GO:0000329">
    <property type="term" value="C:fungal-type vacuole membrane"/>
    <property type="evidence" value="ECO:0007669"/>
    <property type="project" value="TreeGrafter"/>
</dbReference>
<dbReference type="AlphaFoldDB" id="A0A9P8P7U2"/>
<evidence type="ECO:0000256" key="8">
    <source>
        <dbReference type="ARBA" id="ARBA00023136"/>
    </source>
</evidence>
<comment type="caution">
    <text evidence="12">The sequence shown here is derived from an EMBL/GenBank/DDBJ whole genome shotgun (WGS) entry which is preliminary data.</text>
</comment>
<feature type="transmembrane region" description="Helical" evidence="10">
    <location>
        <begin position="36"/>
        <end position="55"/>
    </location>
</feature>
<dbReference type="GO" id="GO:0015189">
    <property type="term" value="F:L-lysine transmembrane transporter activity"/>
    <property type="evidence" value="ECO:0007669"/>
    <property type="project" value="TreeGrafter"/>
</dbReference>
<comment type="subcellular location">
    <subcellularLocation>
        <location evidence="1">Vacuole membrane</location>
        <topology evidence="1">Multi-pass membrane protein</topology>
    </subcellularLocation>
</comment>
<dbReference type="InterPro" id="IPR013057">
    <property type="entry name" value="AA_transpt_TM"/>
</dbReference>
<evidence type="ECO:0000256" key="9">
    <source>
        <dbReference type="SAM" id="MobiDB-lite"/>
    </source>
</evidence>
<feature type="transmembrane region" description="Helical" evidence="10">
    <location>
        <begin position="12"/>
        <end position="30"/>
    </location>
</feature>
<dbReference type="EMBL" id="JAEUBF010001406">
    <property type="protein sequence ID" value="KAH3666686.1"/>
    <property type="molecule type" value="Genomic_DNA"/>
</dbReference>
<organism evidence="12 13">
    <name type="scientific">Wickerhamomyces mucosus</name>
    <dbReference type="NCBI Taxonomy" id="1378264"/>
    <lineage>
        <taxon>Eukaryota</taxon>
        <taxon>Fungi</taxon>
        <taxon>Dikarya</taxon>
        <taxon>Ascomycota</taxon>
        <taxon>Saccharomycotina</taxon>
        <taxon>Saccharomycetes</taxon>
        <taxon>Phaffomycetales</taxon>
        <taxon>Wickerhamomycetaceae</taxon>
        <taxon>Wickerhamomyces</taxon>
    </lineage>
</organism>
<dbReference type="GO" id="GO:0005302">
    <property type="term" value="F:L-tyrosine transmembrane transporter activity"/>
    <property type="evidence" value="ECO:0007669"/>
    <property type="project" value="TreeGrafter"/>
</dbReference>
<proteinExistence type="inferred from homology"/>
<evidence type="ECO:0000256" key="5">
    <source>
        <dbReference type="ARBA" id="ARBA00022692"/>
    </source>
</evidence>
<accession>A0A9P8P7U2</accession>
<evidence type="ECO:0000256" key="6">
    <source>
        <dbReference type="ARBA" id="ARBA00022970"/>
    </source>
</evidence>
<dbReference type="GO" id="GO:0005290">
    <property type="term" value="F:L-histidine transmembrane transporter activity"/>
    <property type="evidence" value="ECO:0007669"/>
    <property type="project" value="TreeGrafter"/>
</dbReference>
<protein>
    <recommendedName>
        <fullName evidence="11">Amino acid transporter transmembrane domain-containing protein</fullName>
    </recommendedName>
</protein>
<feature type="transmembrane region" description="Helical" evidence="10">
    <location>
        <begin position="233"/>
        <end position="256"/>
    </location>
</feature>
<keyword evidence="4" id="KW-0926">Vacuole</keyword>
<feature type="transmembrane region" description="Helical" evidence="10">
    <location>
        <begin position="426"/>
        <end position="452"/>
    </location>
</feature>
<dbReference type="GO" id="GO:0005313">
    <property type="term" value="F:L-glutamate transmembrane transporter activity"/>
    <property type="evidence" value="ECO:0007669"/>
    <property type="project" value="TreeGrafter"/>
</dbReference>
<keyword evidence="5 10" id="KW-0812">Transmembrane</keyword>
<dbReference type="Proteomes" id="UP000769528">
    <property type="component" value="Unassembled WGS sequence"/>
</dbReference>
<dbReference type="OrthoDB" id="438545at2759"/>
<feature type="transmembrane region" description="Helical" evidence="10">
    <location>
        <begin position="160"/>
        <end position="177"/>
    </location>
</feature>
<feature type="region of interest" description="Disordered" evidence="9">
    <location>
        <begin position="331"/>
        <end position="351"/>
    </location>
</feature>
<evidence type="ECO:0000256" key="10">
    <source>
        <dbReference type="SAM" id="Phobius"/>
    </source>
</evidence>
<evidence type="ECO:0000256" key="3">
    <source>
        <dbReference type="ARBA" id="ARBA00022448"/>
    </source>
</evidence>
<evidence type="ECO:0000313" key="13">
    <source>
        <dbReference type="Proteomes" id="UP000769528"/>
    </source>
</evidence>